<evidence type="ECO:0000256" key="4">
    <source>
        <dbReference type="PROSITE-ProRule" id="PRU00076"/>
    </source>
</evidence>
<dbReference type="InterPro" id="IPR000742">
    <property type="entry name" value="EGF"/>
</dbReference>
<evidence type="ECO:0000256" key="1">
    <source>
        <dbReference type="ARBA" id="ARBA00022723"/>
    </source>
</evidence>
<evidence type="ECO:0000256" key="7">
    <source>
        <dbReference type="SAM" id="SignalP"/>
    </source>
</evidence>
<evidence type="ECO:0000256" key="5">
    <source>
        <dbReference type="SAM" id="MobiDB-lite"/>
    </source>
</evidence>
<dbReference type="Gene3D" id="2.170.300.10">
    <property type="entry name" value="Tie2 ligand-binding domain superfamily"/>
    <property type="match status" value="1"/>
</dbReference>
<reference evidence="10" key="1">
    <citation type="submission" date="2022-11" db="UniProtKB">
        <authorList>
            <consortium name="EnsemblMetazoa"/>
        </authorList>
    </citation>
    <scope>IDENTIFICATION</scope>
</reference>
<feature type="transmembrane region" description="Helical" evidence="6">
    <location>
        <begin position="1109"/>
        <end position="1132"/>
    </location>
</feature>
<accession>A0A914B0W3</accession>
<feature type="disulfide bond" evidence="4">
    <location>
        <begin position="404"/>
        <end position="413"/>
    </location>
</feature>
<feature type="domain" description="Fibronectin type-III" evidence="9">
    <location>
        <begin position="561"/>
        <end position="660"/>
    </location>
</feature>
<dbReference type="FunFam" id="2.170.300.10:FF:000003">
    <property type="entry name" value="tyrosine-protein kinase receptor Tie-1 isoform X1"/>
    <property type="match status" value="1"/>
</dbReference>
<name>A0A914B0W3_PATMI</name>
<feature type="domain" description="Fibronectin type-III" evidence="9">
    <location>
        <begin position="760"/>
        <end position="856"/>
    </location>
</feature>
<dbReference type="PROSITE" id="PS50853">
    <property type="entry name" value="FN3"/>
    <property type="match status" value="5"/>
</dbReference>
<feature type="chain" id="PRO_5037955097" evidence="7">
    <location>
        <begin position="24"/>
        <end position="1169"/>
    </location>
</feature>
<evidence type="ECO:0000313" key="10">
    <source>
        <dbReference type="EnsemblMetazoa" id="XP_038069419.1"/>
    </source>
</evidence>
<keyword evidence="11" id="KW-1185">Reference proteome</keyword>
<organism evidence="10 11">
    <name type="scientific">Patiria miniata</name>
    <name type="common">Bat star</name>
    <name type="synonym">Asterina miniata</name>
    <dbReference type="NCBI Taxonomy" id="46514"/>
    <lineage>
        <taxon>Eukaryota</taxon>
        <taxon>Metazoa</taxon>
        <taxon>Echinodermata</taxon>
        <taxon>Eleutherozoa</taxon>
        <taxon>Asterozoa</taxon>
        <taxon>Asteroidea</taxon>
        <taxon>Valvatacea</taxon>
        <taxon>Valvatida</taxon>
        <taxon>Asterinidae</taxon>
        <taxon>Patiria</taxon>
    </lineage>
</organism>
<dbReference type="InterPro" id="IPR003961">
    <property type="entry name" value="FN3_dom"/>
</dbReference>
<dbReference type="InterPro" id="IPR008979">
    <property type="entry name" value="Galactose-bd-like_sf"/>
</dbReference>
<dbReference type="Proteomes" id="UP000887568">
    <property type="component" value="Unplaced"/>
</dbReference>
<evidence type="ECO:0000256" key="2">
    <source>
        <dbReference type="ARBA" id="ARBA00022837"/>
    </source>
</evidence>
<dbReference type="Pfam" id="PF00041">
    <property type="entry name" value="fn3"/>
    <property type="match status" value="3"/>
</dbReference>
<feature type="domain" description="EGF-like" evidence="8">
    <location>
        <begin position="383"/>
        <end position="414"/>
    </location>
</feature>
<dbReference type="RefSeq" id="XP_038069419.1">
    <property type="nucleotide sequence ID" value="XM_038213491.1"/>
</dbReference>
<keyword evidence="6" id="KW-1133">Transmembrane helix</keyword>
<dbReference type="SMART" id="SM00181">
    <property type="entry name" value="EGF"/>
    <property type="match status" value="4"/>
</dbReference>
<keyword evidence="6" id="KW-0472">Membrane</keyword>
<dbReference type="PANTHER" id="PTHR26391:SF18">
    <property type="entry name" value="PROTEIN KINASE RECEPTOR TIE-1, PUTATIVE-RELATED"/>
    <property type="match status" value="1"/>
</dbReference>
<dbReference type="PRINTS" id="PR00014">
    <property type="entry name" value="FNTYPEIII"/>
</dbReference>
<evidence type="ECO:0000256" key="3">
    <source>
        <dbReference type="ARBA" id="ARBA00023157"/>
    </source>
</evidence>
<sequence length="1169" mass="125501">MRFLTHMFLAIIAILLVCESSVAVYLAGRPSAQTSNYKEYTPAYKGVDDTPGSCAITKASVHPWWRVNMMEEYCVGTITVVNRADCCAERLIGATVRAGLSPSVTENTVCGSPVTAEQATPGAWLRFTCDPPVRARYLSVDIDLRGSGRLQFLAVCEVKVEESQAMECPGWAANATGFLDATCLTPTPLLDPNGDGGAFIGTYLGARDATASVSFGRMSNTGHNGAPSLPASAHQVPHPMGSTDADLLYLPATGGLVRIGAFFCLATKDETRTQITMIILNKNDVHVRPVVLTKTVSLMESVTLEMEAVNPPNSDWRWRHDGGPFIGRSQDRLTHFIPSVCPRDAGIYECHVNTFRPLQRHAIMQLIVRACPSGRWGPDVSCTNICPPCYNGGVCDALSGRCVCAPGFKGRYCEEVLGLNFFGQDGSHYCQGSDDGNGCQGKLFCLPDPYGCSCAAGFKGFDCMHECDEGTYGADCKQTCHCALNVTCEKDTGKCLGACAPSYFGVNCQQTDCANGFFGAKCDQTCHCQGVTCHRDTGECEGPCAAPYFGINCQETGFGGVPNLVSYPSESTPGHVILSWGKDSASVYTIGYELVNRGHCEPITSPDRKFLPDRFDKETSHAILTDLEPSSVYRVYVQSHYGIHSIVPTESFVEVSTSPANDSRSVKDFRALDITSNGFLLNWSPVQCADAYYLTSDLLQMGHCSRSDTQQERSTFLTQSTSVTINCREPFATYSVSIVASVEGVNGSASTLEVATTKAAPGTPDGLTVVSSATNSLHFAWDDLPCEEHHGQFEGYRYALRDVSTGDTVASGIESVSEVGFTDLTPCRQYEFRVAALASDLQGSYSNWLSAQTAVQGPGSVNNLIVRDTSSSATTVSWQPPLLNTCGISEYRLRYVLTIQDMCSMTALTASPLVPVSTTSTSTRLTGLVPASQYQAFIKAINAADEGQEASVLWTTNESVPTNPPEDVMILAISANRSTGFSWSQPSCGGRGGVITKYAYRLSHQDGELVIIDSADETSREWVVFAGLEQFREYGFRVAATTSAGVGPYSQIIRATVNPGKDANLYSTTAPGISSAERKATAKSPRKSTDGDPVRPLPPAKSLGSAADISGTVVAVVVMGLLLIAVVVVAYVKLKRGGGSFTMFRRRVGWSGFANDEAEMMTEMDSKGQ</sequence>
<feature type="signal peptide" evidence="7">
    <location>
        <begin position="1"/>
        <end position="23"/>
    </location>
</feature>
<keyword evidence="4" id="KW-0245">EGF-like domain</keyword>
<dbReference type="OMA" id="SYFGVNC"/>
<dbReference type="SUPFAM" id="SSF49265">
    <property type="entry name" value="Fibronectin type III"/>
    <property type="match status" value="3"/>
</dbReference>
<dbReference type="InterPro" id="IPR036179">
    <property type="entry name" value="Ig-like_dom_sf"/>
</dbReference>
<feature type="domain" description="Fibronectin type-III" evidence="9">
    <location>
        <begin position="964"/>
        <end position="1060"/>
    </location>
</feature>
<dbReference type="Gene3D" id="2.60.40.10">
    <property type="entry name" value="Immunoglobulins"/>
    <property type="match status" value="5"/>
</dbReference>
<dbReference type="CDD" id="cd00063">
    <property type="entry name" value="FN3"/>
    <property type="match status" value="4"/>
</dbReference>
<dbReference type="InterPro" id="IPR006585">
    <property type="entry name" value="FTP1"/>
</dbReference>
<feature type="domain" description="Fibronectin type-III" evidence="9">
    <location>
        <begin position="860"/>
        <end position="962"/>
    </location>
</feature>
<dbReference type="InterPro" id="IPR013783">
    <property type="entry name" value="Ig-like_fold"/>
</dbReference>
<dbReference type="SMART" id="SM00607">
    <property type="entry name" value="FTP"/>
    <property type="match status" value="1"/>
</dbReference>
<keyword evidence="2" id="KW-0106">Calcium</keyword>
<feature type="domain" description="Fibronectin type-III" evidence="9">
    <location>
        <begin position="665"/>
        <end position="759"/>
    </location>
</feature>
<dbReference type="PROSITE" id="PS01186">
    <property type="entry name" value="EGF_2"/>
    <property type="match status" value="1"/>
</dbReference>
<evidence type="ECO:0000256" key="6">
    <source>
        <dbReference type="SAM" id="Phobius"/>
    </source>
</evidence>
<dbReference type="PROSITE" id="PS00022">
    <property type="entry name" value="EGF_1"/>
    <property type="match status" value="1"/>
</dbReference>
<dbReference type="EnsemblMetazoa" id="XM_038213491.1">
    <property type="protein sequence ID" value="XP_038069419.1"/>
    <property type="gene ID" value="LOC119738584"/>
</dbReference>
<keyword evidence="1" id="KW-0479">Metal-binding</keyword>
<dbReference type="InterPro" id="IPR036116">
    <property type="entry name" value="FN3_sf"/>
</dbReference>
<keyword evidence="3 4" id="KW-1015">Disulfide bond</keyword>
<evidence type="ECO:0000259" key="9">
    <source>
        <dbReference type="PROSITE" id="PS50853"/>
    </source>
</evidence>
<evidence type="ECO:0000313" key="11">
    <source>
        <dbReference type="Proteomes" id="UP000887568"/>
    </source>
</evidence>
<feature type="region of interest" description="Disordered" evidence="5">
    <location>
        <begin position="1074"/>
        <end position="1101"/>
    </location>
</feature>
<dbReference type="AlphaFoldDB" id="A0A914B0W3"/>
<dbReference type="OrthoDB" id="1668230at2759"/>
<comment type="caution">
    <text evidence="4">Lacks conserved residue(s) required for the propagation of feature annotation.</text>
</comment>
<dbReference type="SUPFAM" id="SSF48726">
    <property type="entry name" value="Immunoglobulin"/>
    <property type="match status" value="1"/>
</dbReference>
<dbReference type="GO" id="GO:0046872">
    <property type="term" value="F:metal ion binding"/>
    <property type="evidence" value="ECO:0007669"/>
    <property type="project" value="UniProtKB-KW"/>
</dbReference>
<dbReference type="Gene3D" id="2.60.120.260">
    <property type="entry name" value="Galactose-binding domain-like"/>
    <property type="match status" value="1"/>
</dbReference>
<dbReference type="Pfam" id="PF22633">
    <property type="entry name" value="F5_F8_type_C_2"/>
    <property type="match status" value="1"/>
</dbReference>
<dbReference type="PANTHER" id="PTHR26391">
    <property type="entry name" value="INACTIVE TYROSINE-PROTEIN KINASE 7"/>
    <property type="match status" value="1"/>
</dbReference>
<dbReference type="GeneID" id="119738584"/>
<evidence type="ECO:0000259" key="8">
    <source>
        <dbReference type="PROSITE" id="PS50026"/>
    </source>
</evidence>
<dbReference type="PROSITE" id="PS50026">
    <property type="entry name" value="EGF_3"/>
    <property type="match status" value="1"/>
</dbReference>
<dbReference type="SUPFAM" id="SSF49785">
    <property type="entry name" value="Galactose-binding domain-like"/>
    <property type="match status" value="1"/>
</dbReference>
<proteinExistence type="predicted"/>
<dbReference type="CDD" id="cd00054">
    <property type="entry name" value="EGF_CA"/>
    <property type="match status" value="1"/>
</dbReference>
<keyword evidence="7" id="KW-0732">Signal</keyword>
<dbReference type="SMART" id="SM00060">
    <property type="entry name" value="FN3"/>
    <property type="match status" value="5"/>
</dbReference>
<protein>
    <submittedName>
        <fullName evidence="10">Uncharacterized protein</fullName>
    </submittedName>
</protein>
<keyword evidence="6" id="KW-0812">Transmembrane</keyword>